<evidence type="ECO:0000256" key="4">
    <source>
        <dbReference type="RuleBase" id="RU004514"/>
    </source>
</evidence>
<dbReference type="GO" id="GO:0030170">
    <property type="term" value="F:pyridoxal phosphate binding"/>
    <property type="evidence" value="ECO:0007669"/>
    <property type="project" value="UniProtKB-UniRule"/>
</dbReference>
<dbReference type="PANTHER" id="PTHR10146">
    <property type="entry name" value="PROLINE SYNTHETASE CO-TRANSCRIBED BACTERIAL HOMOLOG PROTEIN"/>
    <property type="match status" value="1"/>
</dbReference>
<dbReference type="InterPro" id="IPR001608">
    <property type="entry name" value="Ala_racemase_N"/>
</dbReference>
<organism evidence="6 7">
    <name type="scientific">Gimesia aquarii</name>
    <dbReference type="NCBI Taxonomy" id="2527964"/>
    <lineage>
        <taxon>Bacteria</taxon>
        <taxon>Pseudomonadati</taxon>
        <taxon>Planctomycetota</taxon>
        <taxon>Planctomycetia</taxon>
        <taxon>Planctomycetales</taxon>
        <taxon>Planctomycetaceae</taxon>
        <taxon>Gimesia</taxon>
    </lineage>
</organism>
<evidence type="ECO:0000256" key="3">
    <source>
        <dbReference type="PIRSR" id="PIRSR004848-1"/>
    </source>
</evidence>
<dbReference type="FunFam" id="3.20.20.10:FF:000018">
    <property type="entry name" value="Pyridoxal phosphate homeostasis protein"/>
    <property type="match status" value="1"/>
</dbReference>
<name>A0A517VRG6_9PLAN</name>
<dbReference type="KEGG" id="gaw:V144x_10610"/>
<evidence type="ECO:0000313" key="7">
    <source>
        <dbReference type="Proteomes" id="UP000318704"/>
    </source>
</evidence>
<dbReference type="CDD" id="cd00635">
    <property type="entry name" value="PLPDE_III_YBL036c_like"/>
    <property type="match status" value="1"/>
</dbReference>
<dbReference type="AlphaFoldDB" id="A0A517VRG6"/>
<protein>
    <recommendedName>
        <fullName evidence="2">Pyridoxal phosphate homeostasis protein</fullName>
        <shortName evidence="2">PLP homeostasis protein</shortName>
    </recommendedName>
</protein>
<evidence type="ECO:0000256" key="1">
    <source>
        <dbReference type="ARBA" id="ARBA00022898"/>
    </source>
</evidence>
<gene>
    <name evidence="6" type="ORF">V144x_10610</name>
</gene>
<keyword evidence="1 2" id="KW-0663">Pyridoxal phosphate</keyword>
<dbReference type="EMBL" id="CP037920">
    <property type="protein sequence ID" value="QDT95616.1"/>
    <property type="molecule type" value="Genomic_DNA"/>
</dbReference>
<comment type="function">
    <text evidence="2">Pyridoxal 5'-phosphate (PLP)-binding protein, which is involved in PLP homeostasis.</text>
</comment>
<proteinExistence type="inferred from homology"/>
<evidence type="ECO:0000313" key="6">
    <source>
        <dbReference type="EMBL" id="QDT95616.1"/>
    </source>
</evidence>
<evidence type="ECO:0000259" key="5">
    <source>
        <dbReference type="Pfam" id="PF01168"/>
    </source>
</evidence>
<dbReference type="InterPro" id="IPR029066">
    <property type="entry name" value="PLP-binding_barrel"/>
</dbReference>
<dbReference type="Gene3D" id="3.20.20.10">
    <property type="entry name" value="Alanine racemase"/>
    <property type="match status" value="1"/>
</dbReference>
<reference evidence="6 7" key="1">
    <citation type="submission" date="2019-03" db="EMBL/GenBank/DDBJ databases">
        <title>Deep-cultivation of Planctomycetes and their phenomic and genomic characterization uncovers novel biology.</title>
        <authorList>
            <person name="Wiegand S."/>
            <person name="Jogler M."/>
            <person name="Boedeker C."/>
            <person name="Pinto D."/>
            <person name="Vollmers J."/>
            <person name="Rivas-Marin E."/>
            <person name="Kohn T."/>
            <person name="Peeters S.H."/>
            <person name="Heuer A."/>
            <person name="Rast P."/>
            <person name="Oberbeckmann S."/>
            <person name="Bunk B."/>
            <person name="Jeske O."/>
            <person name="Meyerdierks A."/>
            <person name="Storesund J.E."/>
            <person name="Kallscheuer N."/>
            <person name="Luecker S."/>
            <person name="Lage O.M."/>
            <person name="Pohl T."/>
            <person name="Merkel B.J."/>
            <person name="Hornburger P."/>
            <person name="Mueller R.-W."/>
            <person name="Bruemmer F."/>
            <person name="Labrenz M."/>
            <person name="Spormann A.M."/>
            <person name="Op den Camp H."/>
            <person name="Overmann J."/>
            <person name="Amann R."/>
            <person name="Jetten M.S.M."/>
            <person name="Mascher T."/>
            <person name="Medema M.H."/>
            <person name="Devos D.P."/>
            <person name="Kaster A.-K."/>
            <person name="Ovreas L."/>
            <person name="Rohde M."/>
            <person name="Galperin M.Y."/>
            <person name="Jogler C."/>
        </authorList>
    </citation>
    <scope>NUCLEOTIDE SEQUENCE [LARGE SCALE GENOMIC DNA]</scope>
    <source>
        <strain evidence="6 7">V144</strain>
    </source>
</reference>
<comment type="cofactor">
    <cofactor evidence="3">
        <name>pyridoxal 5'-phosphate</name>
        <dbReference type="ChEBI" id="CHEBI:597326"/>
    </cofactor>
</comment>
<feature type="modified residue" description="N6-(pyridoxal phosphate)lysine" evidence="2 3">
    <location>
        <position position="40"/>
    </location>
</feature>
<dbReference type="PIRSF" id="PIRSF004848">
    <property type="entry name" value="YBL036c_PLPDEIII"/>
    <property type="match status" value="1"/>
</dbReference>
<feature type="domain" description="Alanine racemase N-terminal" evidence="5">
    <location>
        <begin position="25"/>
        <end position="229"/>
    </location>
</feature>
<sequence length="233" mass="25921">MEGLNGIIQNNYSKIQSRIKAACLRCQRNSESVTLVAVTKYAQMEWVKILLELGCIHLGESRTQQLNERAAMLPDDLHWHFIGPLQRNKVRRTILKSSLIHSVDSLKLLSTIDRIAAECGLQPHVLIEVNLAGEENKKGFSKADLLANWASIYTASHVCIDGLMTMAPHHQDPELARPVFHELSELRSQLQAISPAEIQLKELSMGMSGDFEVAIEEGATLVRIGSALYEGLN</sequence>
<dbReference type="InterPro" id="IPR011078">
    <property type="entry name" value="PyrdxlP_homeostasis"/>
</dbReference>
<dbReference type="RefSeq" id="WP_144982360.1">
    <property type="nucleotide sequence ID" value="NZ_CP037920.1"/>
</dbReference>
<accession>A0A517VRG6</accession>
<dbReference type="HAMAP" id="MF_02087">
    <property type="entry name" value="PLP_homeostasis"/>
    <property type="match status" value="1"/>
</dbReference>
<dbReference type="Pfam" id="PF01168">
    <property type="entry name" value="Ala_racemase_N"/>
    <property type="match status" value="1"/>
</dbReference>
<comment type="similarity">
    <text evidence="2 4">Belongs to the pyridoxal phosphate-binding protein YggS/PROSC family.</text>
</comment>
<dbReference type="PANTHER" id="PTHR10146:SF14">
    <property type="entry name" value="PYRIDOXAL PHOSPHATE HOMEOSTASIS PROTEIN"/>
    <property type="match status" value="1"/>
</dbReference>
<dbReference type="NCBIfam" id="TIGR00044">
    <property type="entry name" value="YggS family pyridoxal phosphate-dependent enzyme"/>
    <property type="match status" value="1"/>
</dbReference>
<evidence type="ECO:0000256" key="2">
    <source>
        <dbReference type="HAMAP-Rule" id="MF_02087"/>
    </source>
</evidence>
<dbReference type="Proteomes" id="UP000318704">
    <property type="component" value="Chromosome"/>
</dbReference>
<dbReference type="SUPFAM" id="SSF51419">
    <property type="entry name" value="PLP-binding barrel"/>
    <property type="match status" value="1"/>
</dbReference>